<dbReference type="PROSITE" id="PS50231">
    <property type="entry name" value="RICIN_B_LECTIN"/>
    <property type="match status" value="1"/>
</dbReference>
<dbReference type="InterPro" id="IPR035992">
    <property type="entry name" value="Ricin_B-like_lectins"/>
</dbReference>
<keyword evidence="3" id="KW-0378">Hydrolase</keyword>
<dbReference type="EMBL" id="BMMM01000003">
    <property type="protein sequence ID" value="GGN57942.1"/>
    <property type="molecule type" value="Genomic_DNA"/>
</dbReference>
<dbReference type="InterPro" id="IPR000772">
    <property type="entry name" value="Ricin_B_lectin"/>
</dbReference>
<feature type="region of interest" description="Disordered" evidence="1">
    <location>
        <begin position="288"/>
        <end position="347"/>
    </location>
</feature>
<feature type="region of interest" description="Disordered" evidence="1">
    <location>
        <begin position="373"/>
        <end position="417"/>
    </location>
</feature>
<evidence type="ECO:0000259" key="2">
    <source>
        <dbReference type="Pfam" id="PF00652"/>
    </source>
</evidence>
<feature type="domain" description="Ricin B lectin" evidence="2">
    <location>
        <begin position="417"/>
        <end position="540"/>
    </location>
</feature>
<reference evidence="3 4" key="1">
    <citation type="journal article" date="2014" name="Int. J. Syst. Evol. Microbiol.">
        <title>Complete genome sequence of Corynebacterium casei LMG S-19264T (=DSM 44701T), isolated from a smear-ripened cheese.</title>
        <authorList>
            <consortium name="US DOE Joint Genome Institute (JGI-PGF)"/>
            <person name="Walter F."/>
            <person name="Albersmeier A."/>
            <person name="Kalinowski J."/>
            <person name="Ruckert C."/>
        </authorList>
    </citation>
    <scope>NUCLEOTIDE SEQUENCE [LARGE SCALE GENOMIC DNA]</scope>
    <source>
        <strain evidence="3 4">CGMCC 4.7111</strain>
    </source>
</reference>
<dbReference type="AlphaFoldDB" id="A0A917XZ74"/>
<dbReference type="Pfam" id="PF00652">
    <property type="entry name" value="Ricin_B_lectin"/>
    <property type="match status" value="1"/>
</dbReference>
<evidence type="ECO:0000313" key="3">
    <source>
        <dbReference type="EMBL" id="GGN57942.1"/>
    </source>
</evidence>
<organism evidence="3 4">
    <name type="scientific">Streptomyces albiflavescens</name>
    <dbReference type="NCBI Taxonomy" id="1623582"/>
    <lineage>
        <taxon>Bacteria</taxon>
        <taxon>Bacillati</taxon>
        <taxon>Actinomycetota</taxon>
        <taxon>Actinomycetes</taxon>
        <taxon>Kitasatosporales</taxon>
        <taxon>Streptomycetaceae</taxon>
        <taxon>Streptomyces</taxon>
    </lineage>
</organism>
<sequence>MSDAPLSHSPTPARLFEVSDERLAADLKRSPGNAPTHYPVGELLDRHWEAVFSYARLCTHGVRPAGMLTTASFTRLFGESLRQTGPTSAWRPQLLVTVRRIAAEWLMDQRRELLRPELLAGSDHEDRVAARLLPQEGRRLLSRAFQRLPEPARCLLWHAEAEAEQLEVPAALLGLDVEDAPTELRRARERLREGCLEIHRELAPEQECRRYNRMLDVSLRRGGLDLDPDLRRHMARCTHCRHAADQLNQFNGQLALSLAEAVLGWGAPAYLESRPGRATAIVEVTEPPEAAGASTAEPAEPHGEFPLPAEAPLRPRPRSAPRDQSAASRPPTHRAKTHKAPRRAPRRRTVALGVLTVSTLILVPLVLWVVGSSSDDEGGTADRTGTSEAPGSGARTVPGANPSWIGSGDPSNGTVRGRLRNAATGLCVGIVGKKPVKGVETELTACTSKSAQQWSYEADGLLRDVADPDLCLDSHLGYSVQLAPCSGEGQPGTKNVRYGFTRQGTLVPRWNQDLALAPAAAKDEAALVLKLRKDETAQHWTLDTSSPSLQLEVVNWDSTRASTAPATPAPSQPSTTPSATATHKASAPPSTPWPTPSSTSPTYDYCYYPYDYCPGDGQYGSGSGYGYGDGYGYGGYGPGYGGGQGGRR</sequence>
<protein>
    <submittedName>
        <fullName evidence="3">Hydrolase</fullName>
    </submittedName>
</protein>
<feature type="compositionally biased region" description="Low complexity" evidence="1">
    <location>
        <begin position="572"/>
        <end position="588"/>
    </location>
</feature>
<proteinExistence type="predicted"/>
<comment type="caution">
    <text evidence="3">The sequence shown here is derived from an EMBL/GenBank/DDBJ whole genome shotgun (WGS) entry which is preliminary data.</text>
</comment>
<dbReference type="SUPFAM" id="SSF50370">
    <property type="entry name" value="Ricin B-like lectins"/>
    <property type="match status" value="1"/>
</dbReference>
<evidence type="ECO:0000313" key="4">
    <source>
        <dbReference type="Proteomes" id="UP000600365"/>
    </source>
</evidence>
<dbReference type="RefSeq" id="WP_189185616.1">
    <property type="nucleotide sequence ID" value="NZ_BMMM01000003.1"/>
</dbReference>
<dbReference type="Proteomes" id="UP000600365">
    <property type="component" value="Unassembled WGS sequence"/>
</dbReference>
<feature type="compositionally biased region" description="Basic residues" evidence="1">
    <location>
        <begin position="331"/>
        <end position="347"/>
    </location>
</feature>
<dbReference type="GO" id="GO:0016787">
    <property type="term" value="F:hydrolase activity"/>
    <property type="evidence" value="ECO:0007669"/>
    <property type="project" value="UniProtKB-KW"/>
</dbReference>
<keyword evidence="4" id="KW-1185">Reference proteome</keyword>
<dbReference type="Gene3D" id="2.80.10.50">
    <property type="match status" value="1"/>
</dbReference>
<name>A0A917XZ74_9ACTN</name>
<evidence type="ECO:0000256" key="1">
    <source>
        <dbReference type="SAM" id="MobiDB-lite"/>
    </source>
</evidence>
<gene>
    <name evidence="3" type="ORF">GCM10011579_020710</name>
</gene>
<accession>A0A917XZ74</accession>
<feature type="region of interest" description="Disordered" evidence="1">
    <location>
        <begin position="560"/>
        <end position="598"/>
    </location>
</feature>